<dbReference type="HAMAP" id="MF_00137">
    <property type="entry name" value="SAICAR_synth"/>
    <property type="match status" value="1"/>
</dbReference>
<evidence type="ECO:0000256" key="1">
    <source>
        <dbReference type="ARBA" id="ARBA00004672"/>
    </source>
</evidence>
<dbReference type="InterPro" id="IPR050089">
    <property type="entry name" value="SAICAR_synthetase"/>
</dbReference>
<dbReference type="GO" id="GO:0004639">
    <property type="term" value="F:phosphoribosylaminoimidazolesuccinocarboxamide synthase activity"/>
    <property type="evidence" value="ECO:0007669"/>
    <property type="project" value="UniProtKB-UniRule"/>
</dbReference>
<dbReference type="InterPro" id="IPR018236">
    <property type="entry name" value="SAICAR_synthetase_CS"/>
</dbReference>
<keyword evidence="4 8" id="KW-0547">Nucleotide-binding</keyword>
<evidence type="ECO:0000313" key="10">
    <source>
        <dbReference type="EMBL" id="AWR99740.1"/>
    </source>
</evidence>
<name>A0A2U9IUI1_9CREN</name>
<evidence type="ECO:0000256" key="5">
    <source>
        <dbReference type="ARBA" id="ARBA00022755"/>
    </source>
</evidence>
<evidence type="ECO:0000256" key="6">
    <source>
        <dbReference type="ARBA" id="ARBA00022840"/>
    </source>
</evidence>
<proteinExistence type="inferred from homology"/>
<protein>
    <recommendedName>
        <fullName evidence="8">Phosphoribosylaminoimidazole-succinocarboxamide synthase</fullName>
        <ecNumber evidence="8">6.3.2.6</ecNumber>
    </recommendedName>
    <alternativeName>
        <fullName evidence="8">SAICAR synthetase</fullName>
    </alternativeName>
</protein>
<dbReference type="NCBIfam" id="TIGR00081">
    <property type="entry name" value="purC"/>
    <property type="match status" value="1"/>
</dbReference>
<dbReference type="CDD" id="cd01415">
    <property type="entry name" value="SAICAR_synt_PurC"/>
    <property type="match status" value="1"/>
</dbReference>
<comment type="catalytic activity">
    <reaction evidence="7 8">
        <text>5-amino-1-(5-phospho-D-ribosyl)imidazole-4-carboxylate + L-aspartate + ATP = (2S)-2-[5-amino-1-(5-phospho-beta-D-ribosyl)imidazole-4-carboxamido]succinate + ADP + phosphate + 2 H(+)</text>
        <dbReference type="Rhea" id="RHEA:22628"/>
        <dbReference type="ChEBI" id="CHEBI:15378"/>
        <dbReference type="ChEBI" id="CHEBI:29991"/>
        <dbReference type="ChEBI" id="CHEBI:30616"/>
        <dbReference type="ChEBI" id="CHEBI:43474"/>
        <dbReference type="ChEBI" id="CHEBI:58443"/>
        <dbReference type="ChEBI" id="CHEBI:77657"/>
        <dbReference type="ChEBI" id="CHEBI:456216"/>
        <dbReference type="EC" id="6.3.2.6"/>
    </reaction>
</comment>
<dbReference type="AlphaFoldDB" id="A0A2U9IUI1"/>
<organism evidence="10 11">
    <name type="scientific">Metallosphaera hakonensis JCM 8857 = DSM 7519</name>
    <dbReference type="NCBI Taxonomy" id="1293036"/>
    <lineage>
        <taxon>Archaea</taxon>
        <taxon>Thermoproteota</taxon>
        <taxon>Thermoprotei</taxon>
        <taxon>Sulfolobales</taxon>
        <taxon>Sulfolobaceae</taxon>
        <taxon>Metallosphaera</taxon>
    </lineage>
</organism>
<dbReference type="OrthoDB" id="10775at2157"/>
<keyword evidence="3 8" id="KW-0436">Ligase</keyword>
<dbReference type="PANTHER" id="PTHR43599:SF3">
    <property type="entry name" value="SI:DKEY-6E2.2"/>
    <property type="match status" value="1"/>
</dbReference>
<dbReference type="PANTHER" id="PTHR43599">
    <property type="entry name" value="MULTIFUNCTIONAL PROTEIN ADE2"/>
    <property type="match status" value="1"/>
</dbReference>
<dbReference type="Proteomes" id="UP000247586">
    <property type="component" value="Chromosome"/>
</dbReference>
<dbReference type="GO" id="GO:0009236">
    <property type="term" value="P:cobalamin biosynthetic process"/>
    <property type="evidence" value="ECO:0007669"/>
    <property type="project" value="InterPro"/>
</dbReference>
<dbReference type="Pfam" id="PF01259">
    <property type="entry name" value="SAICAR_synt"/>
    <property type="match status" value="1"/>
</dbReference>
<gene>
    <name evidence="8" type="primary">purC</name>
    <name evidence="10" type="ORF">DFR87_08620</name>
</gene>
<evidence type="ECO:0000313" key="11">
    <source>
        <dbReference type="Proteomes" id="UP000247586"/>
    </source>
</evidence>
<dbReference type="InterPro" id="IPR001636">
    <property type="entry name" value="SAICAR_synth"/>
</dbReference>
<comment type="pathway">
    <text evidence="1 8">Purine metabolism; IMP biosynthesis via de novo pathway; 5-amino-1-(5-phospho-D-ribosyl)imidazole-4-carboxamide from 5-amino-1-(5-phospho-D-ribosyl)imidazole-4-carboxylate: step 1/2.</text>
</comment>
<dbReference type="GO" id="GO:0005524">
    <property type="term" value="F:ATP binding"/>
    <property type="evidence" value="ECO:0007669"/>
    <property type="project" value="UniProtKB-KW"/>
</dbReference>
<dbReference type="GO" id="GO:0006189">
    <property type="term" value="P:'de novo' IMP biosynthetic process"/>
    <property type="evidence" value="ECO:0007669"/>
    <property type="project" value="UniProtKB-UniRule"/>
</dbReference>
<dbReference type="Gene3D" id="3.30.470.20">
    <property type="entry name" value="ATP-grasp fold, B domain"/>
    <property type="match status" value="1"/>
</dbReference>
<evidence type="ECO:0000256" key="4">
    <source>
        <dbReference type="ARBA" id="ARBA00022741"/>
    </source>
</evidence>
<dbReference type="KEGG" id="mhk:DFR87_08620"/>
<reference evidence="10 11" key="1">
    <citation type="submission" date="2018-05" db="EMBL/GenBank/DDBJ databases">
        <title>Complete Genome Sequences of Extremely Thermoacidophilic, Metal-Mobilizing Type-Strain Members of the Archaeal Family Sulfolobaceae: Acidianus brierleyi DSM-1651T, Acidianus sulfidivorans DSM-18786T, Metallosphaera hakonensis DSM-7519T, and Metallosphaera prunae DSM-10039T.</title>
        <authorList>
            <person name="Counts J.A."/>
            <person name="Kelly R.M."/>
        </authorList>
    </citation>
    <scope>NUCLEOTIDE SEQUENCE [LARGE SCALE GENOMIC DNA]</scope>
    <source>
        <strain evidence="10 11">HO1-1</strain>
    </source>
</reference>
<comment type="similarity">
    <text evidence="2 8">Belongs to the SAICAR synthetase family.</text>
</comment>
<dbReference type="SUPFAM" id="SSF56104">
    <property type="entry name" value="SAICAR synthase-like"/>
    <property type="match status" value="1"/>
</dbReference>
<dbReference type="Gene3D" id="3.30.200.20">
    <property type="entry name" value="Phosphorylase Kinase, domain 1"/>
    <property type="match status" value="1"/>
</dbReference>
<evidence type="ECO:0000256" key="8">
    <source>
        <dbReference type="HAMAP-Rule" id="MF_00137"/>
    </source>
</evidence>
<feature type="domain" description="SAICAR synthetase/ADE2 N-terminal" evidence="9">
    <location>
        <begin position="4"/>
        <end position="227"/>
    </location>
</feature>
<keyword evidence="5 8" id="KW-0658">Purine biosynthesis</keyword>
<reference evidence="11" key="2">
    <citation type="submission" date="2020-03" db="EMBL/GenBank/DDBJ databases">
        <title>Complete Genome Sequences of Extremely Thermoacidophilic, Metal-Mobilizing Type-Strain Members of the Archaeal Family Sulfolobaceae: Acidianus brierleyi DSM-1651T, Acidianus sulfidivorans DSM-18786T, Metallosphaera hakonensis DSM-7519T, and Metallosphaera prunae DSM-10039T.</title>
        <authorList>
            <person name="Counts J.A."/>
            <person name="Kelly R.M."/>
        </authorList>
    </citation>
    <scope>NUCLEOTIDE SEQUENCE [LARGE SCALE GENOMIC DNA]</scope>
    <source>
        <strain evidence="11">HO1-1</strain>
    </source>
</reference>
<dbReference type="InterPro" id="IPR033934">
    <property type="entry name" value="SAICAR_synt_PurC"/>
</dbReference>
<keyword evidence="11" id="KW-1185">Reference proteome</keyword>
<dbReference type="UniPathway" id="UPA00074">
    <property type="reaction ID" value="UER00131"/>
</dbReference>
<evidence type="ECO:0000256" key="2">
    <source>
        <dbReference type="ARBA" id="ARBA00010190"/>
    </source>
</evidence>
<dbReference type="EMBL" id="CP029287">
    <property type="protein sequence ID" value="AWR99740.1"/>
    <property type="molecule type" value="Genomic_DNA"/>
</dbReference>
<reference evidence="11" key="3">
    <citation type="submission" date="2020-03" db="EMBL/GenBank/DDBJ databases">
        <title>Sequencing and Assembly of Multiple Reported Metal-Biooxidizing Members of the Extremely Thermoacidophilic Archaeal Family Sulfolobaceae.</title>
        <authorList>
            <person name="Counts J.A."/>
            <person name="Kelly R.M."/>
        </authorList>
    </citation>
    <scope>NUCLEOTIDE SEQUENCE [LARGE SCALE GENOMIC DNA]</scope>
    <source>
        <strain evidence="11">HO1-1</strain>
    </source>
</reference>
<accession>A0A2U9IUI1</accession>
<dbReference type="EC" id="6.3.2.6" evidence="8"/>
<keyword evidence="6 8" id="KW-0067">ATP-binding</keyword>
<dbReference type="RefSeq" id="WP_110369339.1">
    <property type="nucleotide sequence ID" value="NZ_CP029287.2"/>
</dbReference>
<evidence type="ECO:0000256" key="3">
    <source>
        <dbReference type="ARBA" id="ARBA00022598"/>
    </source>
</evidence>
<dbReference type="PROSITE" id="PS01057">
    <property type="entry name" value="SAICAR_SYNTHETASE_1"/>
    <property type="match status" value="1"/>
</dbReference>
<dbReference type="STRING" id="1293036.GCA_001315825_00868"/>
<evidence type="ECO:0000259" key="9">
    <source>
        <dbReference type="Pfam" id="PF01259"/>
    </source>
</evidence>
<dbReference type="GeneID" id="36835400"/>
<sequence>MEKISEGKTKEVFLLDNDHVLLRFKDSVTAGDGAKTDVIEGKGILNAQTSALIFRLLEREGIETHYVGMKDERTIIAKRLTMVPVEVVLRNFATGSIVKRLPISEDEVFDPPIVEFFLKDDARHDPLLNYHHMRHLKLMNEVEAKEIEEVMIKVNEVLRAIVVRLGLKLYDFKLEFGRRDGRLIVGDEITLDSMRVRDPNTGRIMDKDLYRKGYPLDQVKASYEEFLEKLRSVA</sequence>
<evidence type="ECO:0000256" key="7">
    <source>
        <dbReference type="ARBA" id="ARBA00048475"/>
    </source>
</evidence>
<dbReference type="InterPro" id="IPR028923">
    <property type="entry name" value="SAICAR_synt/ADE2_N"/>
</dbReference>